<reference evidence="2" key="1">
    <citation type="journal article" date="2020" name="Stud. Mycol.">
        <title>101 Dothideomycetes genomes: a test case for predicting lifestyles and emergence of pathogens.</title>
        <authorList>
            <person name="Haridas S."/>
            <person name="Albert R."/>
            <person name="Binder M."/>
            <person name="Bloem J."/>
            <person name="Labutti K."/>
            <person name="Salamov A."/>
            <person name="Andreopoulos B."/>
            <person name="Baker S."/>
            <person name="Barry K."/>
            <person name="Bills G."/>
            <person name="Bluhm B."/>
            <person name="Cannon C."/>
            <person name="Castanera R."/>
            <person name="Culley D."/>
            <person name="Daum C."/>
            <person name="Ezra D."/>
            <person name="Gonzalez J."/>
            <person name="Henrissat B."/>
            <person name="Kuo A."/>
            <person name="Liang C."/>
            <person name="Lipzen A."/>
            <person name="Lutzoni F."/>
            <person name="Magnuson J."/>
            <person name="Mondo S."/>
            <person name="Nolan M."/>
            <person name="Ohm R."/>
            <person name="Pangilinan J."/>
            <person name="Park H.-J."/>
            <person name="Ramirez L."/>
            <person name="Alfaro M."/>
            <person name="Sun H."/>
            <person name="Tritt A."/>
            <person name="Yoshinaga Y."/>
            <person name="Zwiers L.-H."/>
            <person name="Turgeon B."/>
            <person name="Goodwin S."/>
            <person name="Spatafora J."/>
            <person name="Crous P."/>
            <person name="Grigoriev I."/>
        </authorList>
    </citation>
    <scope>NUCLEOTIDE SEQUENCE</scope>
    <source>
        <strain evidence="2">CBS 473.64</strain>
    </source>
</reference>
<dbReference type="AlphaFoldDB" id="A0A6A6SB40"/>
<dbReference type="CDD" id="cd00180">
    <property type="entry name" value="PKc"/>
    <property type="match status" value="1"/>
</dbReference>
<dbReference type="PROSITE" id="PS50011">
    <property type="entry name" value="PROTEIN_KINASE_DOM"/>
    <property type="match status" value="1"/>
</dbReference>
<gene>
    <name evidence="2" type="ORF">P280DRAFT_466052</name>
</gene>
<protein>
    <submittedName>
        <fullName evidence="2">Kinase-like protein</fullName>
    </submittedName>
</protein>
<feature type="domain" description="Protein kinase" evidence="1">
    <location>
        <begin position="147"/>
        <end position="485"/>
    </location>
</feature>
<dbReference type="PANTHER" id="PTHR24359:SF1">
    <property type="entry name" value="INHIBITOR OF NUCLEAR FACTOR KAPPA-B KINASE EPSILON SUBUNIT HOMOLOG 1-RELATED"/>
    <property type="match status" value="1"/>
</dbReference>
<keyword evidence="3" id="KW-1185">Reference proteome</keyword>
<dbReference type="EMBL" id="MU006778">
    <property type="protein sequence ID" value="KAF2644780.1"/>
    <property type="molecule type" value="Genomic_DNA"/>
</dbReference>
<dbReference type="SUPFAM" id="SSF56112">
    <property type="entry name" value="Protein kinase-like (PK-like)"/>
    <property type="match status" value="1"/>
</dbReference>
<dbReference type="OrthoDB" id="5986190at2759"/>
<dbReference type="GO" id="GO:0004674">
    <property type="term" value="F:protein serine/threonine kinase activity"/>
    <property type="evidence" value="ECO:0007669"/>
    <property type="project" value="TreeGrafter"/>
</dbReference>
<keyword evidence="2" id="KW-0418">Kinase</keyword>
<dbReference type="Pfam" id="PF00069">
    <property type="entry name" value="Pkinase"/>
    <property type="match status" value="1"/>
</dbReference>
<organism evidence="2 3">
    <name type="scientific">Massarina eburnea CBS 473.64</name>
    <dbReference type="NCBI Taxonomy" id="1395130"/>
    <lineage>
        <taxon>Eukaryota</taxon>
        <taxon>Fungi</taxon>
        <taxon>Dikarya</taxon>
        <taxon>Ascomycota</taxon>
        <taxon>Pezizomycotina</taxon>
        <taxon>Dothideomycetes</taxon>
        <taxon>Pleosporomycetidae</taxon>
        <taxon>Pleosporales</taxon>
        <taxon>Massarineae</taxon>
        <taxon>Massarinaceae</taxon>
        <taxon>Massarina</taxon>
    </lineage>
</organism>
<evidence type="ECO:0000313" key="2">
    <source>
        <dbReference type="EMBL" id="KAF2644780.1"/>
    </source>
</evidence>
<evidence type="ECO:0000259" key="1">
    <source>
        <dbReference type="PROSITE" id="PS50011"/>
    </source>
</evidence>
<dbReference type="Gene3D" id="1.10.510.10">
    <property type="entry name" value="Transferase(Phosphotransferase) domain 1"/>
    <property type="match status" value="1"/>
</dbReference>
<keyword evidence="2" id="KW-0808">Transferase</keyword>
<proteinExistence type="predicted"/>
<dbReference type="GO" id="GO:0005524">
    <property type="term" value="F:ATP binding"/>
    <property type="evidence" value="ECO:0007669"/>
    <property type="project" value="InterPro"/>
</dbReference>
<accession>A0A6A6SB40</accession>
<name>A0A6A6SB40_9PLEO</name>
<dbReference type="Proteomes" id="UP000799753">
    <property type="component" value="Unassembled WGS sequence"/>
</dbReference>
<sequence length="961" mass="108770">MAADVKARVEFEAYIKANHFLGTNGASADDEQPFITLRQLAEYWTTSRIKEALCSTYDNSEHIPFIQGHLIRIFSIFVLLKSPAFIFQHVHRLKDQNLPYYSQPEPWLFPIDFQEFYRAQWQFCPQEFNRQYLMLGGHFDDNIILPFQKLDVLDEGGSAQTYKVKLNREYNHLQDQGYPSGSNPTADDFVLKVYYTNEAERHYENETGALKRLMRARDKKDVKNVVIFYGSWVQGKTYNVLLEFADRGNLEDYWKTTRPPTDLKDITQFWSRLLDTTTALQMIHALEMHGEGLRVLQGIHQDIKPANILVFSGESQGDYDVTFKIADLGLSHFKTKVRHGEPIPTKDAYGTPMYSAPECCRLADLQQSSILITPSIDIWSYGCVLSEAATWVVLGPPGRSDYEQLRKEEIKRESPDLIPSGYGDCFHNGMSVLSAVNTMHKRLLERRRVSDLIIQGVTELIDILLWTDPRERYTATQLYKIAKRLVGSAKDENYPNAFRSIIGPVIIPPSQLTTSSADDYQPREGTYSSDYTLRTITSQVTTAASTPALGVQRMEPPQFPPRPLERSPHVVNKHRHISCDTTNTLGYRSPNAFGITAEVMTSQRATMLGTKGQNSMSPASPRTMSRVSFATQKPLIDNGIHEHEEGGAEGYGRKSLESTATAIYRSELPQNGSNVSARRTSSMIVSEPSSGVSKEYATVTVDYALNWHRNPGKIYDDPIENNLGRLQGRDHVFLIDDSESMKPYWHSVVRVFRALAGIVKHADLDGLDVIFATSLERKHGKKRSELVPIIERRKVAGSCNMKEALQEVFDKFGDQLEAPMAKRRSSLLRFGTRPPTSSTAPKTKRGLSVYVLTNGVWQQRPPPVCGVEEPIRHMVTKLCRSEKLDTKIGIQFIRFGNDPIGEERLDILDSLSRLQEVAPDIKMDIVDTTKHDGNVLKMLLGAIDRHWDDETPQSQLNHTAS</sequence>
<evidence type="ECO:0000313" key="3">
    <source>
        <dbReference type="Proteomes" id="UP000799753"/>
    </source>
</evidence>
<dbReference type="SMART" id="SM00220">
    <property type="entry name" value="S_TKc"/>
    <property type="match status" value="1"/>
</dbReference>
<dbReference type="PANTHER" id="PTHR24359">
    <property type="entry name" value="SERINE/THREONINE-PROTEIN KINASE SBK1"/>
    <property type="match status" value="1"/>
</dbReference>
<dbReference type="InterPro" id="IPR011009">
    <property type="entry name" value="Kinase-like_dom_sf"/>
</dbReference>
<dbReference type="InterPro" id="IPR000719">
    <property type="entry name" value="Prot_kinase_dom"/>
</dbReference>